<proteinExistence type="predicted"/>
<dbReference type="Proteomes" id="UP000285112">
    <property type="component" value="Unassembled WGS sequence"/>
</dbReference>
<protein>
    <recommendedName>
        <fullName evidence="4">Cyclase family protein</fullName>
    </recommendedName>
</protein>
<dbReference type="InterPro" id="IPR007325">
    <property type="entry name" value="KFase/CYL"/>
</dbReference>
<dbReference type="Gene3D" id="3.50.30.50">
    <property type="entry name" value="Putative cyclase"/>
    <property type="match status" value="1"/>
</dbReference>
<keyword evidence="3" id="KW-1185">Reference proteome</keyword>
<reference evidence="2 3" key="1">
    <citation type="submission" date="2018-09" db="EMBL/GenBank/DDBJ databases">
        <title>YIM PH 21725 draft genome.</title>
        <authorList>
            <person name="Miao C."/>
        </authorList>
    </citation>
    <scope>NUCLEOTIDE SEQUENCE [LARGE SCALE GENOMIC DNA]</scope>
    <source>
        <strain evidence="3">YIM PH21725</strain>
    </source>
</reference>
<comment type="caution">
    <text evidence="2">The sequence shown here is derived from an EMBL/GenBank/DDBJ whole genome shotgun (WGS) entry which is preliminary data.</text>
</comment>
<evidence type="ECO:0000256" key="1">
    <source>
        <dbReference type="SAM" id="MobiDB-lite"/>
    </source>
</evidence>
<name>A0A419I3D1_9PSEU</name>
<dbReference type="RefSeq" id="WP_120024202.1">
    <property type="nucleotide sequence ID" value="NZ_QZFV01000085.1"/>
</dbReference>
<dbReference type="InterPro" id="IPR037175">
    <property type="entry name" value="KFase_sf"/>
</dbReference>
<dbReference type="SUPFAM" id="SSF102198">
    <property type="entry name" value="Putative cyclase"/>
    <property type="match status" value="1"/>
</dbReference>
<dbReference type="GO" id="GO:0004061">
    <property type="term" value="F:arylformamidase activity"/>
    <property type="evidence" value="ECO:0007669"/>
    <property type="project" value="InterPro"/>
</dbReference>
<feature type="region of interest" description="Disordered" evidence="1">
    <location>
        <begin position="172"/>
        <end position="194"/>
    </location>
</feature>
<gene>
    <name evidence="2" type="ORF">D5S19_16300</name>
</gene>
<dbReference type="OrthoDB" id="7067800at2"/>
<dbReference type="GO" id="GO:0019441">
    <property type="term" value="P:L-tryptophan catabolic process to kynurenine"/>
    <property type="evidence" value="ECO:0007669"/>
    <property type="project" value="InterPro"/>
</dbReference>
<dbReference type="Pfam" id="PF04199">
    <property type="entry name" value="Cyclase"/>
    <property type="match status" value="1"/>
</dbReference>
<evidence type="ECO:0000313" key="2">
    <source>
        <dbReference type="EMBL" id="RJQ84677.1"/>
    </source>
</evidence>
<accession>A0A419I3D1</accession>
<dbReference type="EMBL" id="QZFV01000085">
    <property type="protein sequence ID" value="RJQ84677.1"/>
    <property type="molecule type" value="Genomic_DNA"/>
</dbReference>
<sequence length="247" mass="27440">MRRTAYKIDEESGSPFMTVWAPNAPYGSMPFADDGIFTERLDEVRLESLVLRPTVILDVPGTERYEITGEDIQRAVEKADYREGDDVLVRTGWGSKSRAFEMGPSYVLDGPGWSYDACVEMSEAMRAHKSAILMTHAPLIMTARYQGWSWSAGAEQLVPRPKPWPSIEASERLLDSPEPGPNQVRRPTLPPEAGKGGYKELLNSTLAICKCLVEASEIRANRVRMIILPLVVRNGGAAPCRFIAVEE</sequence>
<evidence type="ECO:0000313" key="3">
    <source>
        <dbReference type="Proteomes" id="UP000285112"/>
    </source>
</evidence>
<organism evidence="2 3">
    <name type="scientific">Amycolatopsis panacis</name>
    <dbReference type="NCBI Taxonomy" id="2340917"/>
    <lineage>
        <taxon>Bacteria</taxon>
        <taxon>Bacillati</taxon>
        <taxon>Actinomycetota</taxon>
        <taxon>Actinomycetes</taxon>
        <taxon>Pseudonocardiales</taxon>
        <taxon>Pseudonocardiaceae</taxon>
        <taxon>Amycolatopsis</taxon>
    </lineage>
</organism>
<evidence type="ECO:0008006" key="4">
    <source>
        <dbReference type="Google" id="ProtNLM"/>
    </source>
</evidence>
<dbReference type="AlphaFoldDB" id="A0A419I3D1"/>